<evidence type="ECO:0000313" key="1">
    <source>
        <dbReference type="EMBL" id="MCI79324.1"/>
    </source>
</evidence>
<evidence type="ECO:0000313" key="2">
    <source>
        <dbReference type="Proteomes" id="UP000265520"/>
    </source>
</evidence>
<accession>A0A392UTI2</accession>
<dbReference type="AlphaFoldDB" id="A0A392UTI2"/>
<feature type="non-terminal residue" evidence="1">
    <location>
        <position position="1"/>
    </location>
</feature>
<organism evidence="1 2">
    <name type="scientific">Trifolium medium</name>
    <dbReference type="NCBI Taxonomy" id="97028"/>
    <lineage>
        <taxon>Eukaryota</taxon>
        <taxon>Viridiplantae</taxon>
        <taxon>Streptophyta</taxon>
        <taxon>Embryophyta</taxon>
        <taxon>Tracheophyta</taxon>
        <taxon>Spermatophyta</taxon>
        <taxon>Magnoliopsida</taxon>
        <taxon>eudicotyledons</taxon>
        <taxon>Gunneridae</taxon>
        <taxon>Pentapetalae</taxon>
        <taxon>rosids</taxon>
        <taxon>fabids</taxon>
        <taxon>Fabales</taxon>
        <taxon>Fabaceae</taxon>
        <taxon>Papilionoideae</taxon>
        <taxon>50 kb inversion clade</taxon>
        <taxon>NPAAA clade</taxon>
        <taxon>Hologalegina</taxon>
        <taxon>IRL clade</taxon>
        <taxon>Trifolieae</taxon>
        <taxon>Trifolium</taxon>
    </lineage>
</organism>
<keyword evidence="2" id="KW-1185">Reference proteome</keyword>
<dbReference type="Proteomes" id="UP000265520">
    <property type="component" value="Unassembled WGS sequence"/>
</dbReference>
<dbReference type="EMBL" id="LXQA010971275">
    <property type="protein sequence ID" value="MCI79324.1"/>
    <property type="molecule type" value="Genomic_DNA"/>
</dbReference>
<reference evidence="1 2" key="1">
    <citation type="journal article" date="2018" name="Front. Plant Sci.">
        <title>Red Clover (Trifolium pratense) and Zigzag Clover (T. medium) - A Picture of Genomic Similarities and Differences.</title>
        <authorList>
            <person name="Dluhosova J."/>
            <person name="Istvanek J."/>
            <person name="Nedelnik J."/>
            <person name="Repkova J."/>
        </authorList>
    </citation>
    <scope>NUCLEOTIDE SEQUENCE [LARGE SCALE GENOMIC DNA]</scope>
    <source>
        <strain evidence="2">cv. 10/8</strain>
        <tissue evidence="1">Leaf</tissue>
    </source>
</reference>
<name>A0A392UTI2_9FABA</name>
<protein>
    <submittedName>
        <fullName evidence="1">Uncharacterized protein</fullName>
    </submittedName>
</protein>
<sequence length="30" mass="3327">IQPPPVVILLLNDDGLLAIQPLLINRLDHL</sequence>
<proteinExistence type="predicted"/>
<comment type="caution">
    <text evidence="1">The sequence shown here is derived from an EMBL/GenBank/DDBJ whole genome shotgun (WGS) entry which is preliminary data.</text>
</comment>